<evidence type="ECO:0000313" key="1">
    <source>
        <dbReference type="EMBL" id="CAI0389740.1"/>
    </source>
</evidence>
<dbReference type="EMBL" id="CAMGYJ010000003">
    <property type="protein sequence ID" value="CAI0389740.1"/>
    <property type="molecule type" value="Genomic_DNA"/>
</dbReference>
<protein>
    <recommendedName>
        <fullName evidence="3">DUF4283 domain-containing protein</fullName>
    </recommendedName>
</protein>
<evidence type="ECO:0008006" key="3">
    <source>
        <dbReference type="Google" id="ProtNLM"/>
    </source>
</evidence>
<reference evidence="1" key="1">
    <citation type="submission" date="2022-08" db="EMBL/GenBank/DDBJ databases">
        <authorList>
            <person name="Gutierrez-Valencia J."/>
        </authorList>
    </citation>
    <scope>NUCLEOTIDE SEQUENCE</scope>
</reference>
<dbReference type="Proteomes" id="UP001154282">
    <property type="component" value="Unassembled WGS sequence"/>
</dbReference>
<dbReference type="PANTHER" id="PTHR31286">
    <property type="entry name" value="GLYCINE-RICH CELL WALL STRUCTURAL PROTEIN 1.8-LIKE"/>
    <property type="match status" value="1"/>
</dbReference>
<name>A0AAV0HWU5_9ROSI</name>
<accession>A0AAV0HWU5</accession>
<keyword evidence="2" id="KW-1185">Reference proteome</keyword>
<organism evidence="1 2">
    <name type="scientific">Linum tenue</name>
    <dbReference type="NCBI Taxonomy" id="586396"/>
    <lineage>
        <taxon>Eukaryota</taxon>
        <taxon>Viridiplantae</taxon>
        <taxon>Streptophyta</taxon>
        <taxon>Embryophyta</taxon>
        <taxon>Tracheophyta</taxon>
        <taxon>Spermatophyta</taxon>
        <taxon>Magnoliopsida</taxon>
        <taxon>eudicotyledons</taxon>
        <taxon>Gunneridae</taxon>
        <taxon>Pentapetalae</taxon>
        <taxon>rosids</taxon>
        <taxon>fabids</taxon>
        <taxon>Malpighiales</taxon>
        <taxon>Linaceae</taxon>
        <taxon>Linum</taxon>
    </lineage>
</organism>
<comment type="caution">
    <text evidence="1">The sequence shown here is derived from an EMBL/GenBank/DDBJ whole genome shotgun (WGS) entry which is preliminary data.</text>
</comment>
<dbReference type="InterPro" id="IPR040256">
    <property type="entry name" value="At4g02000-like"/>
</dbReference>
<proteinExistence type="predicted"/>
<gene>
    <name evidence="1" type="ORF">LITE_LOCUS6412</name>
</gene>
<sequence>MLGDDYITTQQWKKDFVPRKTEIVATLAWLQLPDLPIEFYHPEAVTRIASYVGKLVRLDRAMKLGARGKYARVCVEVDLSKPLLVQFKILGKEYDIQWEGLTNICFECGK</sequence>
<evidence type="ECO:0000313" key="2">
    <source>
        <dbReference type="Proteomes" id="UP001154282"/>
    </source>
</evidence>
<dbReference type="PANTHER" id="PTHR31286:SF99">
    <property type="entry name" value="DUF4283 DOMAIN-CONTAINING PROTEIN"/>
    <property type="match status" value="1"/>
</dbReference>
<dbReference type="AlphaFoldDB" id="A0AAV0HWU5"/>